<feature type="region of interest" description="Disordered" evidence="5">
    <location>
        <begin position="1"/>
        <end position="20"/>
    </location>
</feature>
<dbReference type="PROSITE" id="PS50118">
    <property type="entry name" value="HMG_BOX_2"/>
    <property type="match status" value="1"/>
</dbReference>
<dbReference type="PANTHER" id="PTHR45781:SF4">
    <property type="entry name" value="THYMOCYTE SELECTION-ASSOCIATED HIGH MOBILITY GROUP BOX PROTEIN TOX"/>
    <property type="match status" value="1"/>
</dbReference>
<keyword evidence="3 4" id="KW-0539">Nucleus</keyword>
<protein>
    <recommendedName>
        <fullName evidence="6">HMG box domain-containing protein</fullName>
    </recommendedName>
</protein>
<proteinExistence type="predicted"/>
<dbReference type="EMBL" id="JAERUA010000003">
    <property type="protein sequence ID" value="KAI1901417.1"/>
    <property type="molecule type" value="Genomic_DNA"/>
</dbReference>
<dbReference type="GO" id="GO:0031490">
    <property type="term" value="F:chromatin DNA binding"/>
    <property type="evidence" value="ECO:0007669"/>
    <property type="project" value="TreeGrafter"/>
</dbReference>
<dbReference type="SUPFAM" id="SSF47095">
    <property type="entry name" value="HMG-box"/>
    <property type="match status" value="1"/>
</dbReference>
<feature type="compositionally biased region" description="Pro residues" evidence="5">
    <location>
        <begin position="1"/>
        <end position="12"/>
    </location>
</feature>
<evidence type="ECO:0000256" key="2">
    <source>
        <dbReference type="ARBA" id="ARBA00023125"/>
    </source>
</evidence>
<feature type="DNA-binding region" description="HMG box" evidence="4">
    <location>
        <begin position="256"/>
        <end position="324"/>
    </location>
</feature>
<sequence>MDVRFYPPPTQPPSAADPSCLGPSRRFDSVFCSKFEGENMYMSMSEGVQDFAQASQLYPVPSLGDEDFNIPPITPPTFPEHMLHQQPQSESGPYHSQCPPISQNSLNGLHPFQPHNMDLPGITISSMLSQDGGAPPSFLSAMLHKVNSDSSRCSGHPQMDDFRPSIQSVMMQQNHLTTINQSQLSAHLGLSRSSVPHSSPSPPGSKRASPSPSSSVPEEDPDEAQKVGGAEKRQAVDAGKKPKPQKKKKKKDPNEPQKPVSAYALFFRDTQAAIKGQNPSATFGEVSKIVASTWDGLGEEQKQLYKRKTEIAKKEYLKQLAAYRASLVSQSYSEPGEITGAQMTGSKPVGFPGVGVGQGQGQGGAYPGHAHQHQQAQHQASVSPLLHPSLTRGLSMPVPLSGANMAAASPPPPHPAMHQHASLQHQHQPVAMQKPLGNQHQLPLHSQPMPQGFSPQAEFHSMLNGMGTVGHALTPPMDYITPGCRNPSAQSVDWSVDYCNNGTLQRERPLYLS</sequence>
<feature type="compositionally biased region" description="Basic residues" evidence="5">
    <location>
        <begin position="241"/>
        <end position="251"/>
    </location>
</feature>
<comment type="caution">
    <text evidence="7">The sequence shown here is derived from an EMBL/GenBank/DDBJ whole genome shotgun (WGS) entry which is preliminary data.</text>
</comment>
<organism evidence="7 8">
    <name type="scientific">Albula goreensis</name>
    <dbReference type="NCBI Taxonomy" id="1534307"/>
    <lineage>
        <taxon>Eukaryota</taxon>
        <taxon>Metazoa</taxon>
        <taxon>Chordata</taxon>
        <taxon>Craniata</taxon>
        <taxon>Vertebrata</taxon>
        <taxon>Euteleostomi</taxon>
        <taxon>Actinopterygii</taxon>
        <taxon>Neopterygii</taxon>
        <taxon>Teleostei</taxon>
        <taxon>Albuliformes</taxon>
        <taxon>Albulidae</taxon>
        <taxon>Albula</taxon>
    </lineage>
</organism>
<keyword evidence="2 4" id="KW-0238">DNA-binding</keyword>
<dbReference type="GO" id="GO:0006357">
    <property type="term" value="P:regulation of transcription by RNA polymerase II"/>
    <property type="evidence" value="ECO:0007669"/>
    <property type="project" value="TreeGrafter"/>
</dbReference>
<name>A0A8T3E1C9_9TELE</name>
<keyword evidence="8" id="KW-1185">Reference proteome</keyword>
<evidence type="ECO:0000313" key="7">
    <source>
        <dbReference type="EMBL" id="KAI1901417.1"/>
    </source>
</evidence>
<dbReference type="FunFam" id="1.10.30.10:FF:000005">
    <property type="entry name" value="TOX high mobility group box family member 3"/>
    <property type="match status" value="1"/>
</dbReference>
<dbReference type="GO" id="GO:0002521">
    <property type="term" value="P:leukocyte differentiation"/>
    <property type="evidence" value="ECO:0007669"/>
    <property type="project" value="TreeGrafter"/>
</dbReference>
<feature type="compositionally biased region" description="Gly residues" evidence="5">
    <location>
        <begin position="355"/>
        <end position="366"/>
    </location>
</feature>
<feature type="compositionally biased region" description="Low complexity" evidence="5">
    <location>
        <begin position="191"/>
        <end position="216"/>
    </location>
</feature>
<dbReference type="Proteomes" id="UP000829720">
    <property type="component" value="Unassembled WGS sequence"/>
</dbReference>
<dbReference type="GO" id="GO:0005634">
    <property type="term" value="C:nucleus"/>
    <property type="evidence" value="ECO:0007669"/>
    <property type="project" value="UniProtKB-SubCell"/>
</dbReference>
<dbReference type="PANTHER" id="PTHR45781">
    <property type="entry name" value="AGAP000281-PA"/>
    <property type="match status" value="1"/>
</dbReference>
<evidence type="ECO:0000256" key="4">
    <source>
        <dbReference type="PROSITE-ProRule" id="PRU00267"/>
    </source>
</evidence>
<dbReference type="SMART" id="SM00398">
    <property type="entry name" value="HMG"/>
    <property type="match status" value="1"/>
</dbReference>
<feature type="region of interest" description="Disordered" evidence="5">
    <location>
        <begin position="184"/>
        <end position="259"/>
    </location>
</feature>
<dbReference type="AlphaFoldDB" id="A0A8T3E1C9"/>
<gene>
    <name evidence="7" type="ORF">AGOR_G00034230</name>
</gene>
<dbReference type="InterPro" id="IPR036910">
    <property type="entry name" value="HMG_box_dom_sf"/>
</dbReference>
<feature type="region of interest" description="Disordered" evidence="5">
    <location>
        <begin position="355"/>
        <end position="375"/>
    </location>
</feature>
<accession>A0A8T3E1C9</accession>
<feature type="compositionally biased region" description="Basic and acidic residues" evidence="5">
    <location>
        <begin position="223"/>
        <end position="240"/>
    </location>
</feature>
<dbReference type="CDD" id="cd21995">
    <property type="entry name" value="HMG-box_TOX-like"/>
    <property type="match status" value="1"/>
</dbReference>
<evidence type="ECO:0000256" key="1">
    <source>
        <dbReference type="ARBA" id="ARBA00004123"/>
    </source>
</evidence>
<evidence type="ECO:0000256" key="3">
    <source>
        <dbReference type="ARBA" id="ARBA00023242"/>
    </source>
</evidence>
<dbReference type="Gene3D" id="1.10.30.10">
    <property type="entry name" value="High mobility group box domain"/>
    <property type="match status" value="1"/>
</dbReference>
<dbReference type="Pfam" id="PF00505">
    <property type="entry name" value="HMG_box"/>
    <property type="match status" value="1"/>
</dbReference>
<evidence type="ECO:0000256" key="5">
    <source>
        <dbReference type="SAM" id="MobiDB-lite"/>
    </source>
</evidence>
<dbReference type="InterPro" id="IPR051365">
    <property type="entry name" value="TOX_HMG-box_domain"/>
</dbReference>
<dbReference type="InterPro" id="IPR009071">
    <property type="entry name" value="HMG_box_dom"/>
</dbReference>
<feature type="domain" description="HMG box" evidence="6">
    <location>
        <begin position="256"/>
        <end position="324"/>
    </location>
</feature>
<dbReference type="OrthoDB" id="10027956at2759"/>
<evidence type="ECO:0000259" key="6">
    <source>
        <dbReference type="PROSITE" id="PS50118"/>
    </source>
</evidence>
<evidence type="ECO:0000313" key="8">
    <source>
        <dbReference type="Proteomes" id="UP000829720"/>
    </source>
</evidence>
<comment type="subcellular location">
    <subcellularLocation>
        <location evidence="1">Nucleus</location>
    </subcellularLocation>
</comment>
<reference evidence="7" key="1">
    <citation type="submission" date="2021-01" db="EMBL/GenBank/DDBJ databases">
        <authorList>
            <person name="Zahm M."/>
            <person name="Roques C."/>
            <person name="Cabau C."/>
            <person name="Klopp C."/>
            <person name="Donnadieu C."/>
            <person name="Jouanno E."/>
            <person name="Lampietro C."/>
            <person name="Louis A."/>
            <person name="Herpin A."/>
            <person name="Echchiki A."/>
            <person name="Berthelot C."/>
            <person name="Parey E."/>
            <person name="Roest-Crollius H."/>
            <person name="Braasch I."/>
            <person name="Postlethwait J."/>
            <person name="Bobe J."/>
            <person name="Montfort J."/>
            <person name="Bouchez O."/>
            <person name="Begum T."/>
            <person name="Mejri S."/>
            <person name="Adams A."/>
            <person name="Chen W.-J."/>
            <person name="Guiguen Y."/>
        </authorList>
    </citation>
    <scope>NUCLEOTIDE SEQUENCE</scope>
    <source>
        <tissue evidence="7">Blood</tissue>
    </source>
</reference>